<evidence type="ECO:0000313" key="3">
    <source>
        <dbReference type="Proteomes" id="UP000801428"/>
    </source>
</evidence>
<feature type="signal peptide" evidence="1">
    <location>
        <begin position="1"/>
        <end position="25"/>
    </location>
</feature>
<feature type="chain" id="PRO_5040217341" description="F-box domain-containing protein" evidence="1">
    <location>
        <begin position="26"/>
        <end position="247"/>
    </location>
</feature>
<keyword evidence="1" id="KW-0732">Signal</keyword>
<dbReference type="EMBL" id="SWKU01000009">
    <property type="protein sequence ID" value="KAF3003539.1"/>
    <property type="molecule type" value="Genomic_DNA"/>
</dbReference>
<proteinExistence type="predicted"/>
<comment type="caution">
    <text evidence="2">The sequence shown here is derived from an EMBL/GenBank/DDBJ whole genome shotgun (WGS) entry which is preliminary data.</text>
</comment>
<dbReference type="Proteomes" id="UP000801428">
    <property type="component" value="Unassembled WGS sequence"/>
</dbReference>
<reference evidence="2" key="1">
    <citation type="submission" date="2019-04" db="EMBL/GenBank/DDBJ databases">
        <title>Sequencing of skin fungus with MAO and IRED activity.</title>
        <authorList>
            <person name="Marsaioli A.J."/>
            <person name="Bonatto J.M.C."/>
            <person name="Reis Junior O."/>
        </authorList>
    </citation>
    <scope>NUCLEOTIDE SEQUENCE</scope>
    <source>
        <strain evidence="2">30M1</strain>
    </source>
</reference>
<name>A0A9P4W966_CURKU</name>
<dbReference type="AlphaFoldDB" id="A0A9P4W966"/>
<keyword evidence="3" id="KW-1185">Reference proteome</keyword>
<evidence type="ECO:0008006" key="4">
    <source>
        <dbReference type="Google" id="ProtNLM"/>
    </source>
</evidence>
<accession>A0A9P4W966</accession>
<sequence length="247" mass="27409">MHRIWQIPELLVHIIAFLPASSISAALNISHHFRTTLKANLPPTLRCLPDPPNTTEKHKQNRVFPQDVRNKAAAFGTHDVALPPELKMEDTYYFWREEARSEVLDALAPHLHPALGKHVTRLVDGFDALAAGETGMVLQVEMPYHQLYELVQGGLKEGCNEFLARRPPTVVTVFCLGGASWDLLYANVKYRDYGGVKRFSVRVERGEGVRMGDVVEELRGTLVVDGMGGGLGQDVTLVWVFGDGADV</sequence>
<evidence type="ECO:0000256" key="1">
    <source>
        <dbReference type="SAM" id="SignalP"/>
    </source>
</evidence>
<gene>
    <name evidence="2" type="ORF">E8E13_005763</name>
</gene>
<organism evidence="2 3">
    <name type="scientific">Curvularia kusanoi</name>
    <name type="common">Cochliobolus kusanoi</name>
    <dbReference type="NCBI Taxonomy" id="90978"/>
    <lineage>
        <taxon>Eukaryota</taxon>
        <taxon>Fungi</taxon>
        <taxon>Dikarya</taxon>
        <taxon>Ascomycota</taxon>
        <taxon>Pezizomycotina</taxon>
        <taxon>Dothideomycetes</taxon>
        <taxon>Pleosporomycetidae</taxon>
        <taxon>Pleosporales</taxon>
        <taxon>Pleosporineae</taxon>
        <taxon>Pleosporaceae</taxon>
        <taxon>Curvularia</taxon>
    </lineage>
</organism>
<dbReference type="OrthoDB" id="3746467at2759"/>
<protein>
    <recommendedName>
        <fullName evidence="4">F-box domain-containing protein</fullName>
    </recommendedName>
</protein>
<evidence type="ECO:0000313" key="2">
    <source>
        <dbReference type="EMBL" id="KAF3003539.1"/>
    </source>
</evidence>